<evidence type="ECO:0000256" key="1">
    <source>
        <dbReference type="ARBA" id="ARBA00008324"/>
    </source>
</evidence>
<reference evidence="5" key="1">
    <citation type="journal article" date="2017" name="Int. J. Syst. Evol. Microbiol.">
        <title>Notoacmeibacter marinus gen. nov., sp. nov., isolated from the gut of a limpet and proposal of Notoacmeibacteraceae fam. nov. in the order Rhizobiales of the class Alphaproteobacteria.</title>
        <authorList>
            <person name="Huang Z."/>
            <person name="Guo F."/>
            <person name="Lai Q."/>
        </authorList>
    </citation>
    <scope>NUCLEOTIDE SEQUENCE [LARGE SCALE GENOMIC DNA]</scope>
    <source>
        <strain evidence="5">XMTR2A4</strain>
    </source>
</reference>
<comment type="similarity">
    <text evidence="1">Belongs to the thioesterase PaaI family.</text>
</comment>
<name>A0A231UXI2_9HYPH</name>
<proteinExistence type="inferred from homology"/>
<dbReference type="PANTHER" id="PTHR42856">
    <property type="entry name" value="ACYL-COENZYME A THIOESTERASE PAAI"/>
    <property type="match status" value="1"/>
</dbReference>
<dbReference type="AlphaFoldDB" id="A0A231UXI2"/>
<accession>A0A231UXI2</accession>
<dbReference type="SUPFAM" id="SSF54637">
    <property type="entry name" value="Thioesterase/thiol ester dehydrase-isomerase"/>
    <property type="match status" value="1"/>
</dbReference>
<organism evidence="4 5">
    <name type="scientific">Notoacmeibacter marinus</name>
    <dbReference type="NCBI Taxonomy" id="1876515"/>
    <lineage>
        <taxon>Bacteria</taxon>
        <taxon>Pseudomonadati</taxon>
        <taxon>Pseudomonadota</taxon>
        <taxon>Alphaproteobacteria</taxon>
        <taxon>Hyphomicrobiales</taxon>
        <taxon>Notoacmeibacteraceae</taxon>
        <taxon>Notoacmeibacter</taxon>
    </lineage>
</organism>
<dbReference type="NCBIfam" id="TIGR00369">
    <property type="entry name" value="unchar_dom_1"/>
    <property type="match status" value="1"/>
</dbReference>
<evidence type="ECO:0000259" key="3">
    <source>
        <dbReference type="Pfam" id="PF03061"/>
    </source>
</evidence>
<evidence type="ECO:0000313" key="4">
    <source>
        <dbReference type="EMBL" id="OXT00663.1"/>
    </source>
</evidence>
<protein>
    <submittedName>
        <fullName evidence="4">Phenylacetic acid degradation protein PaaD</fullName>
    </submittedName>
</protein>
<dbReference type="PANTHER" id="PTHR42856:SF1">
    <property type="entry name" value="ACYL-COENZYME A THIOESTERASE PAAI"/>
    <property type="match status" value="1"/>
</dbReference>
<keyword evidence="2" id="KW-0378">Hydrolase</keyword>
<dbReference type="InterPro" id="IPR003736">
    <property type="entry name" value="PAAI_dom"/>
</dbReference>
<keyword evidence="5" id="KW-1185">Reference proteome</keyword>
<comment type="caution">
    <text evidence="4">The sequence shown here is derived from an EMBL/GenBank/DDBJ whole genome shotgun (WGS) entry which is preliminary data.</text>
</comment>
<evidence type="ECO:0000313" key="5">
    <source>
        <dbReference type="Proteomes" id="UP000215405"/>
    </source>
</evidence>
<dbReference type="FunFam" id="3.10.129.10:FF:000022">
    <property type="entry name" value="Phenylacetic acid degradation protein"/>
    <property type="match status" value="1"/>
</dbReference>
<gene>
    <name evidence="4" type="ORF">B7H23_11245</name>
</gene>
<feature type="domain" description="Thioesterase" evidence="3">
    <location>
        <begin position="81"/>
        <end position="155"/>
    </location>
</feature>
<dbReference type="Gene3D" id="3.10.129.10">
    <property type="entry name" value="Hotdog Thioesterase"/>
    <property type="match status" value="1"/>
</dbReference>
<dbReference type="EMBL" id="NBYO01000002">
    <property type="protein sequence ID" value="OXT00663.1"/>
    <property type="molecule type" value="Genomic_DNA"/>
</dbReference>
<dbReference type="CDD" id="cd03443">
    <property type="entry name" value="PaaI_thioesterase"/>
    <property type="match status" value="1"/>
</dbReference>
<dbReference type="InterPro" id="IPR029069">
    <property type="entry name" value="HotDog_dom_sf"/>
</dbReference>
<dbReference type="Pfam" id="PF03061">
    <property type="entry name" value="4HBT"/>
    <property type="match status" value="1"/>
</dbReference>
<dbReference type="InterPro" id="IPR052723">
    <property type="entry name" value="Acyl-CoA_thioesterase_PaaI"/>
</dbReference>
<dbReference type="Proteomes" id="UP000215405">
    <property type="component" value="Unassembled WGS sequence"/>
</dbReference>
<dbReference type="InterPro" id="IPR006683">
    <property type="entry name" value="Thioestr_dom"/>
</dbReference>
<sequence>MRSLVRLCRGRAGLHGKAPGQIHGKAFVTSAITPEERARRSAEAMWADDRASQHFGFTIESVGPGEATLAWTIDSHHANGHGICHGGMIFALADSAFAFACNSHNAATVAQHNSITYVAPGRVGDRLIAEAREISRTGRSGITDVTVRRNDGAVIAHFRGHSRTIGGQLFEEEEAGRKGERTAP</sequence>
<evidence type="ECO:0000256" key="2">
    <source>
        <dbReference type="ARBA" id="ARBA00022801"/>
    </source>
</evidence>
<dbReference type="NCBIfam" id="TIGR02286">
    <property type="entry name" value="PaaD"/>
    <property type="match status" value="1"/>
</dbReference>
<dbReference type="InterPro" id="IPR011973">
    <property type="entry name" value="PaaD"/>
</dbReference>
<dbReference type="GO" id="GO:0016289">
    <property type="term" value="F:acyl-CoA hydrolase activity"/>
    <property type="evidence" value="ECO:0007669"/>
    <property type="project" value="UniProtKB-ARBA"/>
</dbReference>